<keyword evidence="7 13" id="KW-0808">Transferase</keyword>
<evidence type="ECO:0000256" key="7">
    <source>
        <dbReference type="ARBA" id="ARBA00022679"/>
    </source>
</evidence>
<keyword evidence="16" id="KW-1185">Reference proteome</keyword>
<dbReference type="EMBL" id="AAUX01000001">
    <property type="protein sequence ID" value="EAV47559.1"/>
    <property type="molecule type" value="Genomic_DNA"/>
</dbReference>
<gene>
    <name evidence="13" type="primary">lpxK</name>
    <name evidence="15" type="ORF">MB2181_05760</name>
</gene>
<keyword evidence="5 13" id="KW-0444">Lipid biosynthesis</keyword>
<dbReference type="GO" id="GO:0005886">
    <property type="term" value="C:plasma membrane"/>
    <property type="evidence" value="ECO:0007669"/>
    <property type="project" value="TreeGrafter"/>
</dbReference>
<keyword evidence="9 13" id="KW-0418">Kinase</keyword>
<dbReference type="EC" id="2.7.1.130" evidence="3 13"/>
<dbReference type="InterPro" id="IPR027417">
    <property type="entry name" value="P-loop_NTPase"/>
</dbReference>
<reference evidence="15 16" key="1">
    <citation type="submission" date="2006-11" db="EMBL/GenBank/DDBJ databases">
        <authorList>
            <person name="Giovannoni S."/>
            <person name="Vergin K."/>
            <person name="Ferriera S."/>
            <person name="Johnson J."/>
            <person name="Kravitz S."/>
            <person name="Beeson K."/>
            <person name="Sutton G."/>
            <person name="Rogers Y.-H."/>
            <person name="Friedman R."/>
            <person name="Frazier M."/>
            <person name="Venter J.C."/>
        </authorList>
    </citation>
    <scope>NUCLEOTIDE SEQUENCE [LARGE SCALE GENOMIC DNA]</scope>
    <source>
        <strain evidence="15 16">HTCC2181</strain>
    </source>
</reference>
<dbReference type="InterPro" id="IPR003758">
    <property type="entry name" value="LpxK"/>
</dbReference>
<evidence type="ECO:0000256" key="14">
    <source>
        <dbReference type="SAM" id="Phobius"/>
    </source>
</evidence>
<dbReference type="PANTHER" id="PTHR42724">
    <property type="entry name" value="TETRAACYLDISACCHARIDE 4'-KINASE"/>
    <property type="match status" value="1"/>
</dbReference>
<dbReference type="GO" id="GO:0009244">
    <property type="term" value="P:lipopolysaccharide core region biosynthetic process"/>
    <property type="evidence" value="ECO:0007669"/>
    <property type="project" value="TreeGrafter"/>
</dbReference>
<keyword evidence="14" id="KW-0472">Membrane</keyword>
<dbReference type="SUPFAM" id="SSF52540">
    <property type="entry name" value="P-loop containing nucleoside triphosphate hydrolases"/>
    <property type="match status" value="1"/>
</dbReference>
<dbReference type="GO" id="GO:0009029">
    <property type="term" value="F:lipid-A 4'-kinase activity"/>
    <property type="evidence" value="ECO:0007669"/>
    <property type="project" value="UniProtKB-UniRule"/>
</dbReference>
<evidence type="ECO:0000256" key="4">
    <source>
        <dbReference type="ARBA" id="ARBA00016436"/>
    </source>
</evidence>
<dbReference type="GO" id="GO:0009245">
    <property type="term" value="P:lipid A biosynthetic process"/>
    <property type="evidence" value="ECO:0007669"/>
    <property type="project" value="UniProtKB-UniRule"/>
</dbReference>
<evidence type="ECO:0000256" key="5">
    <source>
        <dbReference type="ARBA" id="ARBA00022516"/>
    </source>
</evidence>
<evidence type="ECO:0000256" key="2">
    <source>
        <dbReference type="ARBA" id="ARBA00004870"/>
    </source>
</evidence>
<comment type="similarity">
    <text evidence="13">Belongs to the LpxK family.</text>
</comment>
<evidence type="ECO:0000313" key="15">
    <source>
        <dbReference type="EMBL" id="EAV47559.1"/>
    </source>
</evidence>
<evidence type="ECO:0000256" key="9">
    <source>
        <dbReference type="ARBA" id="ARBA00022777"/>
    </source>
</evidence>
<dbReference type="NCBIfam" id="TIGR00682">
    <property type="entry name" value="lpxK"/>
    <property type="match status" value="1"/>
</dbReference>
<dbReference type="OrthoDB" id="9766423at2"/>
<evidence type="ECO:0000256" key="11">
    <source>
        <dbReference type="ARBA" id="ARBA00023098"/>
    </source>
</evidence>
<evidence type="ECO:0000256" key="12">
    <source>
        <dbReference type="ARBA" id="ARBA00029757"/>
    </source>
</evidence>
<keyword evidence="6 13" id="KW-0441">Lipid A biosynthesis</keyword>
<keyword evidence="10 13" id="KW-0067">ATP-binding</keyword>
<dbReference type="Proteomes" id="UP000054262">
    <property type="component" value="Unassembled WGS sequence"/>
</dbReference>
<accession>A0P7P9</accession>
<evidence type="ECO:0000256" key="6">
    <source>
        <dbReference type="ARBA" id="ARBA00022556"/>
    </source>
</evidence>
<keyword evidence="14" id="KW-0812">Transmembrane</keyword>
<keyword evidence="8 13" id="KW-0547">Nucleotide-binding</keyword>
<keyword evidence="14" id="KW-1133">Transmembrane helix</keyword>
<organism evidence="15 16">
    <name type="scientific">Methylophilales bacterium HTCC2181</name>
    <dbReference type="NCBI Taxonomy" id="383631"/>
    <lineage>
        <taxon>Bacteria</taxon>
        <taxon>Pseudomonadati</taxon>
        <taxon>Pseudomonadota</taxon>
        <taxon>Betaproteobacteria</taxon>
        <taxon>Nitrosomonadales</taxon>
        <taxon>OM43 clade</taxon>
    </lineage>
</organism>
<dbReference type="AlphaFoldDB" id="A0P7P9"/>
<proteinExistence type="inferred from homology"/>
<dbReference type="HAMAP" id="MF_00409">
    <property type="entry name" value="LpxK"/>
    <property type="match status" value="1"/>
</dbReference>
<evidence type="ECO:0000313" key="16">
    <source>
        <dbReference type="Proteomes" id="UP000054262"/>
    </source>
</evidence>
<name>A0P7P9_9PROT</name>
<dbReference type="GO" id="GO:0005524">
    <property type="term" value="F:ATP binding"/>
    <property type="evidence" value="ECO:0007669"/>
    <property type="project" value="UniProtKB-UniRule"/>
</dbReference>
<comment type="catalytic activity">
    <reaction evidence="13">
        <text>a lipid A disaccharide + ATP = a lipid IVA + ADP + H(+)</text>
        <dbReference type="Rhea" id="RHEA:67840"/>
        <dbReference type="ChEBI" id="CHEBI:15378"/>
        <dbReference type="ChEBI" id="CHEBI:30616"/>
        <dbReference type="ChEBI" id="CHEBI:176343"/>
        <dbReference type="ChEBI" id="CHEBI:176425"/>
        <dbReference type="ChEBI" id="CHEBI:456216"/>
        <dbReference type="EC" id="2.7.1.130"/>
    </reaction>
</comment>
<sequence length="331" mass="37714">MRSIESLMRDQHYKKLTWGAFLLPVSILFYILLCVRYFLYKKNILNVRKINVPVVIVGNITIGGTGKTPFIIELANQLIQKNINVGIISRGYKSNYSNPREVLTSSAAQDVGDEPLLIKTKVDCPVFVGKKRFLTADHLLKLYPKTQIVLSDDGLQHYSLFRDYEFLLVDGTRHFGNQRLIPTGPLREPLSRLEKADAIISIDDNGKLKISAANTVKSICDDQLISINGKRKINFSSIRDKNLVAFTAIANPDKFFRTLTLKQLNFKKVIFDDHYNFTQSDFDDYQDMYIVLTEKDAIKCAHIKHNNLWVASISLKIDADLINEMLIKVGL</sequence>
<dbReference type="UniPathway" id="UPA00359">
    <property type="reaction ID" value="UER00482"/>
</dbReference>
<dbReference type="PANTHER" id="PTHR42724:SF1">
    <property type="entry name" value="TETRAACYLDISACCHARIDE 4'-KINASE, MITOCHONDRIAL-RELATED"/>
    <property type="match status" value="1"/>
</dbReference>
<evidence type="ECO:0000256" key="1">
    <source>
        <dbReference type="ARBA" id="ARBA00002274"/>
    </source>
</evidence>
<evidence type="ECO:0000256" key="13">
    <source>
        <dbReference type="HAMAP-Rule" id="MF_00409"/>
    </source>
</evidence>
<dbReference type="Pfam" id="PF02606">
    <property type="entry name" value="LpxK"/>
    <property type="match status" value="1"/>
</dbReference>
<evidence type="ECO:0000256" key="3">
    <source>
        <dbReference type="ARBA" id="ARBA00012071"/>
    </source>
</evidence>
<evidence type="ECO:0000256" key="10">
    <source>
        <dbReference type="ARBA" id="ARBA00022840"/>
    </source>
</evidence>
<evidence type="ECO:0000256" key="8">
    <source>
        <dbReference type="ARBA" id="ARBA00022741"/>
    </source>
</evidence>
<keyword evidence="11 13" id="KW-0443">Lipid metabolism</keyword>
<feature type="binding site" evidence="13">
    <location>
        <begin position="61"/>
        <end position="68"/>
    </location>
    <ligand>
        <name>ATP</name>
        <dbReference type="ChEBI" id="CHEBI:30616"/>
    </ligand>
</feature>
<protein>
    <recommendedName>
        <fullName evidence="4 13">Tetraacyldisaccharide 4'-kinase</fullName>
        <ecNumber evidence="3 13">2.7.1.130</ecNumber>
    </recommendedName>
    <alternativeName>
        <fullName evidence="12 13">Lipid A 4'-kinase</fullName>
    </alternativeName>
</protein>
<comment type="function">
    <text evidence="1 13">Transfers the gamma-phosphate of ATP to the 4'-position of a tetraacyldisaccharide 1-phosphate intermediate (termed DS-1-P) to form tetraacyldisaccharide 1,4'-bis-phosphate (lipid IVA).</text>
</comment>
<feature type="transmembrane region" description="Helical" evidence="14">
    <location>
        <begin position="20"/>
        <end position="39"/>
    </location>
</feature>
<comment type="pathway">
    <text evidence="2 13">Glycolipid biosynthesis; lipid IV(A) biosynthesis; lipid IV(A) from (3R)-3-hydroxytetradecanoyl-[acyl-carrier-protein] and UDP-N-acetyl-alpha-D-glucosamine: step 6/6.</text>
</comment>
<comment type="caution">
    <text evidence="15">The sequence shown here is derived from an EMBL/GenBank/DDBJ whole genome shotgun (WGS) entry which is preliminary data.</text>
</comment>